<accession>A0ABX9K3Z2</accession>
<dbReference type="RefSeq" id="WP_047855233.1">
    <property type="nucleotide sequence ID" value="NZ_CP011509.1"/>
</dbReference>
<organism evidence="1 2">
    <name type="scientific">Archangium gephyra</name>
    <dbReference type="NCBI Taxonomy" id="48"/>
    <lineage>
        <taxon>Bacteria</taxon>
        <taxon>Pseudomonadati</taxon>
        <taxon>Myxococcota</taxon>
        <taxon>Myxococcia</taxon>
        <taxon>Myxococcales</taxon>
        <taxon>Cystobacterineae</taxon>
        <taxon>Archangiaceae</taxon>
        <taxon>Archangium</taxon>
    </lineage>
</organism>
<protein>
    <submittedName>
        <fullName evidence="1">Tetratricopeptide repeat protein</fullName>
    </submittedName>
</protein>
<proteinExistence type="predicted"/>
<gene>
    <name evidence="1" type="ORF">ATI61_104198</name>
</gene>
<keyword evidence="2" id="KW-1185">Reference proteome</keyword>
<comment type="caution">
    <text evidence="1">The sequence shown here is derived from an EMBL/GenBank/DDBJ whole genome shotgun (WGS) entry which is preliminary data.</text>
</comment>
<evidence type="ECO:0000313" key="2">
    <source>
        <dbReference type="Proteomes" id="UP000256345"/>
    </source>
</evidence>
<reference evidence="1 2" key="1">
    <citation type="submission" date="2018-08" db="EMBL/GenBank/DDBJ databases">
        <title>Genomic Encyclopedia of Archaeal and Bacterial Type Strains, Phase II (KMG-II): from individual species to whole genera.</title>
        <authorList>
            <person name="Goeker M."/>
        </authorList>
    </citation>
    <scope>NUCLEOTIDE SEQUENCE [LARGE SCALE GENOMIC DNA]</scope>
    <source>
        <strain evidence="1 2">DSM 2261</strain>
    </source>
</reference>
<dbReference type="Proteomes" id="UP000256345">
    <property type="component" value="Unassembled WGS sequence"/>
</dbReference>
<dbReference type="Gene3D" id="1.25.40.10">
    <property type="entry name" value="Tetratricopeptide repeat domain"/>
    <property type="match status" value="1"/>
</dbReference>
<dbReference type="InterPro" id="IPR011990">
    <property type="entry name" value="TPR-like_helical_dom_sf"/>
</dbReference>
<evidence type="ECO:0000313" key="1">
    <source>
        <dbReference type="EMBL" id="REG32908.1"/>
    </source>
</evidence>
<dbReference type="SUPFAM" id="SSF48452">
    <property type="entry name" value="TPR-like"/>
    <property type="match status" value="1"/>
</dbReference>
<dbReference type="Pfam" id="PF13424">
    <property type="entry name" value="TPR_12"/>
    <property type="match status" value="1"/>
</dbReference>
<dbReference type="EMBL" id="QUMU01000004">
    <property type="protein sequence ID" value="REG32908.1"/>
    <property type="molecule type" value="Genomic_DNA"/>
</dbReference>
<name>A0ABX9K3Z2_9BACT</name>
<sequence length="129" mass="14381">MRLERTCGRGHPPGRAVQEGLRLSAVTQEHLVDSALHRLWGECLRRLERRQEAKYCFLRALAIARQQGAGLFELRATMGLCRLLAERGRPQVARRMLERACPGVQCTGAPGEGLHQEMQSPGLTALWGP</sequence>